<feature type="active site" evidence="3">
    <location>
        <position position="196"/>
    </location>
</feature>
<keyword evidence="4" id="KW-1133">Transmembrane helix</keyword>
<reference evidence="6" key="2">
    <citation type="submission" date="2025-08" db="UniProtKB">
        <authorList>
            <consortium name="Ensembl"/>
        </authorList>
    </citation>
    <scope>IDENTIFICATION</scope>
</reference>
<feature type="domain" description="Alpha/beta hydrolase fold-3" evidence="5">
    <location>
        <begin position="320"/>
        <end position="382"/>
    </location>
</feature>
<sequence>MVFLATLGMLALYAGLLITVFAIAWGIYYDQKRIHIPPGIKHPGKLRLYHFIIQFLGFLAIISEKLGICHKYKALAGFYRTMPLRKSSLLIIKSLHFEDIPVRVYWPKVASSGKRKGVVVISGGAGLFGNIYMSDQLCCYIAEKTDSVVVCIGFRLAPEHPFPIPVMDCCTATTHFLKNAAEYGVDPNCIAVYGESSGGTFATAVCQHLATKKGLPKLRGQVLVHPFLQAFDFNLPSYQQNHSVPILFKKRALKMGMVYLTGKRIDVDGLMNNAHIPRHLWEKYRKWVNPDFIPEQFKARGYVPVEKAPFSPELYELCKTGDNPMFSPLLAEDDIIRQLPETFLITCEYDTVRDDGILYKKRLEDNGVPVTWHHIEDGFHGITYGFGNRLLEYPTMKSHFQHVINFLNSL</sequence>
<organism evidence="6 7">
    <name type="scientific">Anolis carolinensis</name>
    <name type="common">Green anole</name>
    <name type="synonym">American chameleon</name>
    <dbReference type="NCBI Taxonomy" id="28377"/>
    <lineage>
        <taxon>Eukaryota</taxon>
        <taxon>Metazoa</taxon>
        <taxon>Chordata</taxon>
        <taxon>Craniata</taxon>
        <taxon>Vertebrata</taxon>
        <taxon>Euteleostomi</taxon>
        <taxon>Lepidosauria</taxon>
        <taxon>Squamata</taxon>
        <taxon>Bifurcata</taxon>
        <taxon>Unidentata</taxon>
        <taxon>Episquamata</taxon>
        <taxon>Toxicofera</taxon>
        <taxon>Iguania</taxon>
        <taxon>Dactyloidae</taxon>
        <taxon>Anolis</taxon>
    </lineage>
</organism>
<dbReference type="SUPFAM" id="SSF53474">
    <property type="entry name" value="alpha/beta-Hydrolases"/>
    <property type="match status" value="1"/>
</dbReference>
<dbReference type="InterPro" id="IPR029058">
    <property type="entry name" value="AB_hydrolase_fold"/>
</dbReference>
<dbReference type="Proteomes" id="UP000001646">
    <property type="component" value="Unplaced"/>
</dbReference>
<name>A0A803SSN1_ANOCA</name>
<feature type="domain" description="Alpha/beta hydrolase fold-3" evidence="5">
    <location>
        <begin position="118"/>
        <end position="266"/>
    </location>
</feature>
<evidence type="ECO:0000256" key="4">
    <source>
        <dbReference type="SAM" id="Phobius"/>
    </source>
</evidence>
<keyword evidence="4" id="KW-0472">Membrane</keyword>
<dbReference type="GeneID" id="100559422"/>
<dbReference type="RefSeq" id="XP_008121366.2">
    <property type="nucleotide sequence ID" value="XM_008123159.3"/>
</dbReference>
<dbReference type="GO" id="GO:0052689">
    <property type="term" value="F:carboxylic ester hydrolase activity"/>
    <property type="evidence" value="ECO:0007669"/>
    <property type="project" value="InterPro"/>
</dbReference>
<evidence type="ECO:0000313" key="6">
    <source>
        <dbReference type="Ensembl" id="ENSACAP00000025971.1"/>
    </source>
</evidence>
<comment type="similarity">
    <text evidence="1">Belongs to the 'GDXG' lipolytic enzyme family.</text>
</comment>
<dbReference type="InParanoid" id="A0A803SSN1"/>
<protein>
    <recommendedName>
        <fullName evidence="5">Alpha/beta hydrolase fold-3 domain-containing protein</fullName>
    </recommendedName>
</protein>
<dbReference type="KEGG" id="acs:100559422"/>
<evidence type="ECO:0000256" key="3">
    <source>
        <dbReference type="PIRSR" id="PIRSR037251-1"/>
    </source>
</evidence>
<feature type="active site" evidence="3">
    <location>
        <position position="350"/>
    </location>
</feature>
<dbReference type="PIRSF" id="PIRSF037251">
    <property type="entry name" value="Arylacetamide_deacetylase"/>
    <property type="match status" value="1"/>
</dbReference>
<gene>
    <name evidence="6" type="primary">LOC100559422</name>
</gene>
<dbReference type="Pfam" id="PF07859">
    <property type="entry name" value="Abhydrolase_3"/>
    <property type="match status" value="2"/>
</dbReference>
<dbReference type="GeneTree" id="ENSGT00940000163565"/>
<dbReference type="InterPro" id="IPR013094">
    <property type="entry name" value="AB_hydrolase_3"/>
</dbReference>
<feature type="active site" evidence="3">
    <location>
        <position position="380"/>
    </location>
</feature>
<dbReference type="PANTHER" id="PTHR48081">
    <property type="entry name" value="AB HYDROLASE SUPERFAMILY PROTEIN C4A8.06C"/>
    <property type="match status" value="1"/>
</dbReference>
<evidence type="ECO:0000256" key="2">
    <source>
        <dbReference type="ARBA" id="ARBA00022801"/>
    </source>
</evidence>
<dbReference type="PANTHER" id="PTHR48081:SF32">
    <property type="entry name" value="ALPHA_BETA HYDROLASE FOLD-3 DOMAIN-CONTAINING PROTEIN"/>
    <property type="match status" value="1"/>
</dbReference>
<evidence type="ECO:0000256" key="1">
    <source>
        <dbReference type="ARBA" id="ARBA00010515"/>
    </source>
</evidence>
<dbReference type="InterPro" id="IPR050300">
    <property type="entry name" value="GDXG_lipolytic_enzyme"/>
</dbReference>
<dbReference type="InterPro" id="IPR017157">
    <property type="entry name" value="Arylacetamide_deacetylase"/>
</dbReference>
<dbReference type="Ensembl" id="ENSACAT00000043861.1">
    <property type="protein sequence ID" value="ENSACAP00000025971.1"/>
    <property type="gene ID" value="ENSACAG00000042364.1"/>
</dbReference>
<reference evidence="6" key="1">
    <citation type="submission" date="2009-12" db="EMBL/GenBank/DDBJ databases">
        <title>The Genome Sequence of Anolis carolinensis (Green Anole Lizard).</title>
        <authorList>
            <consortium name="The Genome Sequencing Platform"/>
            <person name="Di Palma F."/>
            <person name="Alfoldi J."/>
            <person name="Heiman D."/>
            <person name="Young S."/>
            <person name="Grabherr M."/>
            <person name="Johnson J."/>
            <person name="Lander E.S."/>
            <person name="Lindblad-Toh K."/>
        </authorList>
    </citation>
    <scope>NUCLEOTIDE SEQUENCE [LARGE SCALE GENOMIC DNA]</scope>
    <source>
        <strain evidence="6">JBL SC #1</strain>
    </source>
</reference>
<dbReference type="OrthoDB" id="9033778at2759"/>
<dbReference type="AlphaFoldDB" id="A0A803SSN1"/>
<evidence type="ECO:0000259" key="5">
    <source>
        <dbReference type="Pfam" id="PF07859"/>
    </source>
</evidence>
<dbReference type="GO" id="GO:0016020">
    <property type="term" value="C:membrane"/>
    <property type="evidence" value="ECO:0007669"/>
    <property type="project" value="InterPro"/>
</dbReference>
<accession>A0A803SSN1</accession>
<reference evidence="6" key="3">
    <citation type="submission" date="2025-09" db="UniProtKB">
        <authorList>
            <consortium name="Ensembl"/>
        </authorList>
    </citation>
    <scope>IDENTIFICATION</scope>
</reference>
<dbReference type="Gene3D" id="3.40.50.1820">
    <property type="entry name" value="alpha/beta hydrolase"/>
    <property type="match status" value="1"/>
</dbReference>
<keyword evidence="4" id="KW-0812">Transmembrane</keyword>
<feature type="transmembrane region" description="Helical" evidence="4">
    <location>
        <begin position="6"/>
        <end position="28"/>
    </location>
</feature>
<proteinExistence type="inferred from homology"/>
<evidence type="ECO:0000313" key="7">
    <source>
        <dbReference type="Proteomes" id="UP000001646"/>
    </source>
</evidence>
<keyword evidence="7" id="KW-1185">Reference proteome</keyword>
<keyword evidence="2" id="KW-0378">Hydrolase</keyword>